<evidence type="ECO:0000256" key="1">
    <source>
        <dbReference type="ARBA" id="ARBA00004370"/>
    </source>
</evidence>
<dbReference type="SUPFAM" id="SSF58104">
    <property type="entry name" value="Methyl-accepting chemotaxis protein (MCP) signaling domain"/>
    <property type="match status" value="1"/>
</dbReference>
<feature type="domain" description="Methyl-accepting transducer" evidence="6">
    <location>
        <begin position="103"/>
        <end position="307"/>
    </location>
</feature>
<dbReference type="PROSITE" id="PS50111">
    <property type="entry name" value="CHEMOTAXIS_TRANSDUC_2"/>
    <property type="match status" value="1"/>
</dbReference>
<evidence type="ECO:0000259" key="6">
    <source>
        <dbReference type="PROSITE" id="PS50111"/>
    </source>
</evidence>
<dbReference type="PRINTS" id="PR00260">
    <property type="entry name" value="CHEMTRNSDUCR"/>
</dbReference>
<dbReference type="Pfam" id="PF13682">
    <property type="entry name" value="CZB"/>
    <property type="match status" value="1"/>
</dbReference>
<dbReference type="AlphaFoldDB" id="A0A368TVV4"/>
<dbReference type="InterPro" id="IPR025991">
    <property type="entry name" value="Chemoreceptor_zinc-bind_dom"/>
</dbReference>
<dbReference type="GO" id="GO:0004888">
    <property type="term" value="F:transmembrane signaling receptor activity"/>
    <property type="evidence" value="ECO:0007669"/>
    <property type="project" value="InterPro"/>
</dbReference>
<comment type="caution">
    <text evidence="7">The sequence shown here is derived from an EMBL/GenBank/DDBJ whole genome shotgun (WGS) entry which is preliminary data.</text>
</comment>
<name>A0A368TVV4_9GAMM</name>
<sequence length="426" mass="47055">MAWRLHDENENLTHICEEASKRSKIVVATPLRSTSTTYRTIGAFMRLWKRKTTTPASDSVQDIAVIITERDRLQARILKLEGEQRVHQHLFQNLTGFGDSVVALRESFTELSDLLISSQTVTDFTASESLRSQEALNAMVSELRSLNQRISQAAEQVTSLRGDAGNIGGFVSVIEEISMQTTLLAFNASIEAARAGDSGRGFAVVATEVRNLASRTSSATVEIGGLNGNILSQADNVDGVMDDNARKAERLSTEANQVMQRTEQLLTLTRESSQTLSFSAMLSEVELANLEELEIKLEVYRIFMGLSQKTVADLPDETQCALGRWYYAGTGNTQFHNDDDFRALEQPHREVHQQAIEAVANFHAGYTDEAMQALARMEAANLDVMKRLRYIMRKYRPDTQCSATLAGIEATGTGTLTPTKTAMATC</sequence>
<evidence type="ECO:0000256" key="5">
    <source>
        <dbReference type="SAM" id="Coils"/>
    </source>
</evidence>
<dbReference type="Gene3D" id="6.10.250.3200">
    <property type="match status" value="1"/>
</dbReference>
<dbReference type="Proteomes" id="UP000252405">
    <property type="component" value="Unassembled WGS sequence"/>
</dbReference>
<evidence type="ECO:0000256" key="3">
    <source>
        <dbReference type="ARBA" id="ARBA00029447"/>
    </source>
</evidence>
<gene>
    <name evidence="7" type="ORF">DU505_12620</name>
</gene>
<keyword evidence="2 4" id="KW-0807">Transducer</keyword>
<evidence type="ECO:0000256" key="2">
    <source>
        <dbReference type="ARBA" id="ARBA00023224"/>
    </source>
</evidence>
<proteinExistence type="inferred from homology"/>
<dbReference type="SMART" id="SM00283">
    <property type="entry name" value="MA"/>
    <property type="match status" value="1"/>
</dbReference>
<dbReference type="InterPro" id="IPR004089">
    <property type="entry name" value="MCPsignal_dom"/>
</dbReference>
<dbReference type="GO" id="GO:0016020">
    <property type="term" value="C:membrane"/>
    <property type="evidence" value="ECO:0007669"/>
    <property type="project" value="UniProtKB-SubCell"/>
</dbReference>
<comment type="similarity">
    <text evidence="3">Belongs to the methyl-accepting chemotaxis (MCP) protein family.</text>
</comment>
<dbReference type="PANTHER" id="PTHR32089">
    <property type="entry name" value="METHYL-ACCEPTING CHEMOTAXIS PROTEIN MCPB"/>
    <property type="match status" value="1"/>
</dbReference>
<comment type="subcellular location">
    <subcellularLocation>
        <location evidence="1">Membrane</location>
    </subcellularLocation>
</comment>
<evidence type="ECO:0000313" key="8">
    <source>
        <dbReference type="Proteomes" id="UP000252405"/>
    </source>
</evidence>
<dbReference type="PANTHER" id="PTHR32089:SF112">
    <property type="entry name" value="LYSOZYME-LIKE PROTEIN-RELATED"/>
    <property type="match status" value="1"/>
</dbReference>
<dbReference type="Gene3D" id="1.20.120.30">
    <property type="entry name" value="Aspartate receptor, ligand-binding domain"/>
    <property type="match status" value="1"/>
</dbReference>
<reference evidence="7 8" key="1">
    <citation type="submission" date="2018-07" db="EMBL/GenBank/DDBJ databases">
        <title>Halomonas montanilacus sp. nov., isolated from Lake Pengyan on Tibetan Plateau.</title>
        <authorList>
            <person name="Lu H."/>
            <person name="Xing P."/>
            <person name="Wu Q."/>
        </authorList>
    </citation>
    <scope>NUCLEOTIDE SEQUENCE [LARGE SCALE GENOMIC DNA]</scope>
    <source>
        <strain evidence="7 8">PYC7W</strain>
    </source>
</reference>
<dbReference type="GO" id="GO:0006935">
    <property type="term" value="P:chemotaxis"/>
    <property type="evidence" value="ECO:0007669"/>
    <property type="project" value="InterPro"/>
</dbReference>
<dbReference type="EMBL" id="QPII01000008">
    <property type="protein sequence ID" value="RCV88939.1"/>
    <property type="molecule type" value="Genomic_DNA"/>
</dbReference>
<dbReference type="OrthoDB" id="9808588at2"/>
<keyword evidence="5" id="KW-0175">Coiled coil</keyword>
<organism evidence="7 8">
    <name type="scientific">Billgrantia montanilacus</name>
    <dbReference type="NCBI Taxonomy" id="2282305"/>
    <lineage>
        <taxon>Bacteria</taxon>
        <taxon>Pseudomonadati</taxon>
        <taxon>Pseudomonadota</taxon>
        <taxon>Gammaproteobacteria</taxon>
        <taxon>Oceanospirillales</taxon>
        <taxon>Halomonadaceae</taxon>
        <taxon>Billgrantia</taxon>
    </lineage>
</organism>
<evidence type="ECO:0000256" key="4">
    <source>
        <dbReference type="PROSITE-ProRule" id="PRU00284"/>
    </source>
</evidence>
<dbReference type="Pfam" id="PF00015">
    <property type="entry name" value="MCPsignal"/>
    <property type="match status" value="1"/>
</dbReference>
<protein>
    <submittedName>
        <fullName evidence="7">Chemotaxis protein</fullName>
    </submittedName>
</protein>
<dbReference type="GO" id="GO:0007165">
    <property type="term" value="P:signal transduction"/>
    <property type="evidence" value="ECO:0007669"/>
    <property type="project" value="UniProtKB-KW"/>
</dbReference>
<dbReference type="InterPro" id="IPR004090">
    <property type="entry name" value="Chemotax_Me-accpt_rcpt"/>
</dbReference>
<keyword evidence="8" id="KW-1185">Reference proteome</keyword>
<accession>A0A368TVV4</accession>
<evidence type="ECO:0000313" key="7">
    <source>
        <dbReference type="EMBL" id="RCV88939.1"/>
    </source>
</evidence>
<feature type="coiled-coil region" evidence="5">
    <location>
        <begin position="136"/>
        <end position="163"/>
    </location>
</feature>